<feature type="transmembrane region" description="Helical" evidence="14">
    <location>
        <begin position="1872"/>
        <end position="1892"/>
    </location>
</feature>
<feature type="transmembrane region" description="Helical" evidence="14">
    <location>
        <begin position="2250"/>
        <end position="2267"/>
    </location>
</feature>
<dbReference type="PANTHER" id="PTHR46730">
    <property type="entry name" value="POLYCYSTIN-1"/>
    <property type="match status" value="1"/>
</dbReference>
<evidence type="ECO:0000259" key="15">
    <source>
        <dbReference type="PROSITE" id="PS50093"/>
    </source>
</evidence>
<feature type="transmembrane region" description="Helical" evidence="14">
    <location>
        <begin position="1760"/>
        <end position="1791"/>
    </location>
</feature>
<dbReference type="Pfam" id="PF00801">
    <property type="entry name" value="PKD"/>
    <property type="match status" value="1"/>
</dbReference>
<dbReference type="SMART" id="SM00308">
    <property type="entry name" value="LH2"/>
    <property type="match status" value="1"/>
</dbReference>
<proteinExistence type="inferred from homology"/>
<feature type="domain" description="GAIN-B" evidence="17">
    <location>
        <begin position="1218"/>
        <end position="1369"/>
    </location>
</feature>
<dbReference type="PANTHER" id="PTHR46730:SF4">
    <property type="entry name" value="POLYCYSTIC KIDNEY DISEASE PROTEIN 1-LIKE 1"/>
    <property type="match status" value="1"/>
</dbReference>
<evidence type="ECO:0000256" key="5">
    <source>
        <dbReference type="ARBA" id="ARBA00022692"/>
    </source>
</evidence>
<evidence type="ECO:0000259" key="16">
    <source>
        <dbReference type="PROSITE" id="PS50095"/>
    </source>
</evidence>
<comment type="similarity">
    <text evidence="3">Belongs to the polycystin family.</text>
</comment>
<comment type="subcellular location">
    <subcellularLocation>
        <location evidence="2">Cell membrane</location>
        <topology evidence="2">Multi-pass membrane protein</topology>
    </subcellularLocation>
    <subcellularLocation>
        <location evidence="1">Cell projection</location>
        <location evidence="1">Cilium</location>
    </subcellularLocation>
</comment>
<dbReference type="InParanoid" id="A0A3Q1FR14"/>
<keyword evidence="5 14" id="KW-0812">Transmembrane</keyword>
<dbReference type="GeneTree" id="ENSGT00940000162104"/>
<dbReference type="Gene3D" id="2.60.60.20">
    <property type="entry name" value="PLAT/LH2 domain"/>
    <property type="match status" value="1"/>
</dbReference>
<accession>A0A3Q1FR14</accession>
<evidence type="ECO:0000313" key="20">
    <source>
        <dbReference type="Proteomes" id="UP000257200"/>
    </source>
</evidence>
<evidence type="ECO:0000256" key="2">
    <source>
        <dbReference type="ARBA" id="ARBA00004651"/>
    </source>
</evidence>
<evidence type="ECO:0000256" key="3">
    <source>
        <dbReference type="ARBA" id="ARBA00007200"/>
    </source>
</evidence>
<feature type="region of interest" description="Disordered" evidence="13">
    <location>
        <begin position="1028"/>
        <end position="1060"/>
    </location>
</feature>
<evidence type="ECO:0000259" key="18">
    <source>
        <dbReference type="PROSITE" id="PS51111"/>
    </source>
</evidence>
<evidence type="ECO:0000256" key="1">
    <source>
        <dbReference type="ARBA" id="ARBA00004138"/>
    </source>
</evidence>
<sequence length="2430" mass="271397">MYLPIGNQQEGSVALYTAEGPFLHNLSVSASPPRVQAGQTFVVEVSGSLAGRPGQPTGQLRLYSVRISFKIHSHKTVNAQIFLAFLVTMSLFCPLAVRILAAKQAYPTNTDVTFLAVADVPDPVDFLWLFGDFRSARTTSRTVTKRYQQPGSHFSNSGIYYDVVVVASHGQTSVTSDAFPLVVQRAVKLNRLVHQASVPQNQTVSVSCRVNVGTNLTFLWNFGDGTTRPGQNTEQHVFHKLGEFRLEVTVSNMVSSASLSSYIFVVDRPCRPPPVKNMGPPKLQVRRYEVIRLGVTYETKVDCDVSEGLNYTWTLFDSAGRTFSLPLTDTHRQSLTLQRNLLPYDTYTAVARVISTVVYSNYSVRVQVMPSPPVVFIQGGTNVFINRSSGTIILDGQASYDPDFPVNPLSYSWTCKPVSSIASSCFDQHVHTSSPVLQFPAGFLKHNFDQFQFTLTVHSGERSASSETFVTITPNLSRYKMSVSCPECQGDHVSWDQTFSVTAMCEDCDIPAELIQYSWSLYVVNASSKPVTEVPFCSTVDLTAFSSIMENAATSPQTPEISTPHPPAASSHSGRSQLFPLHTGLSESEPSSSQPVLTYSDHTDQEDIISESPVDPDSSTYWDVAFPVLESGGEGVRQDPDYDVPFPSAEEGDPGMSAGRPTDGESFSPGDDSVFDPATRHQDEGSNLVDPKPSLVIQEPSLLDLPRHPVDRGLFQSYTYTGTISSPSLIFRPFSLKPGSRYMLEVAAKHQNSILGRTQLFLQTKPVPKGMTCQVQPAKGTELHTHFSIFCTSGREDLLYEYSYRAGGRRRRMLYQGRDFQLYFSLPSGDPSDDYKVTIYTEIRSGTSGSATKPCPVTVQVQPSFLRHTSSSSSGHDPDLELSESGLRNLSALMQLGNSAEICSYVSLLSTILNRLSLDAEANTQVQRHMRNVLIGTVCELEQVSVTDSICILEDLLQVTDQVALMSARRVTAHVRGVSEQFSESSPPHYTNQKMLSSLISLLSYSLQAVINCSFTPETPNCADMQTLESHTGRKDPPNACLRDSSAGPQTRQRRSTPTEQVMQLVTDILQTASDLMLSILFHETKELSVSSGLITLYAASQNQTSAVISSGSTTFHMPESLIQILFNHHGRVTDRFQRQPCVLIVLTELSHSPFTWASSPAQLSGPVVDLSLYKCSTKRKIPVRSLIQPIVTELHHLQRNRSSVSECILLHSQVNYHSFNITQEHLQQAIQLTVAFTPPSTKAFPIMLLFRMFERPTPSMHHLQRVHRWESNTTRITLPPSYLSAAGVGHLALLNADFGKAPRSKHLSEQLSYSLMVDSSLCLSWDSQQGAWTSHGCRTEQADTSPAVKCSCRQLKPLTVMQQQIQSNHETADLDPFLSASGDLTVLAVLMLCLCLYIPGLVACQRADVVSEDNRRIHHLSDNPPSDPHLYAVTVHTGLWSAARMSAKVYIVLYGEDGTSQTRELQVPECTLFRRNSQDTFILSSAEGLGPLWGVHIWHDNSGASPEWYLKQVEVSEVKRWLFVGQCWLAVNKCDGRVERELRVCTEGIGFVKMLHLKLSEYMADFHIWMSVYSCSCPNSFTHTQRLTVCLLLLLGYACVNAVIISQMDDQLLFIDMSAVSVTTGLLSAVAVLPGATVVSLLFRRREVKLKGSGVQQAKSKMTEKDCFEACLNGTRQEDEEEDQQEKDTRERCSSDWSFEEGSHIQTARPGQQREKRSRPTSQWCHCLAWTLCLLLSLSCLVLSAVLGMRFSSSKALLWIHSFFFSLTSCIFLIQPAVILTAAVTVSCWYRKRSNFYSFSSLEALKMSRHTYQPEEQITSSTFPQRRRSYLEKLLGARQRARFLRVVRPPTPAELRKNRRKKRRDALMHKTLRDLSLCVFMLLLMMCITYSSSFSDHYHLNRAVRRHFMGNHGNAFMSVQMHEDWWKWTQTSLLDLLYKSSYIVIGDPILQKMEVSDTFQIQISMVTLPRLCGPLGCYSGLNATVGSGHTKSDAASKLELLRSGGWPGGQTMALKVQFTLYSPATNLFTSVALLTEQSPTRVLLPSVKVQSVRVYHTAALWDYVITVCQVECFFFFNLSDVPDYALVVQKRTSISHRFPLLQVSLLMATIVYYVCHIYHSVVVMEVVELLQRRSYRGHVDVGLLATWEQCIRTLRGIMVFLLTVKCATVLRLNRTLTVSAALFSHSLSSLLWPAISGLILLVALSCVGHLLDPQNSWSFGSVLSAVWTLLCRHRGLGVDRHLLFSGRDLFYYGVLCLTSTLVWAAMKCSSCTYSEVCKCSFFQMYYLEEFESSVDELLFRLNALSSSLHHTLPPKAHRYREEDSPVSSSISEPQVTHSQVKLNILQVLQQRSKMRHNPSSDYKLKGDCCLSCPEPPSLKGLWKGDVLEKQADQQSKTNDWLRETQPAHREVVVEVLVHDDPGKVEPDIH</sequence>
<reference evidence="19" key="2">
    <citation type="submission" date="2025-09" db="UniProtKB">
        <authorList>
            <consortium name="Ensembl"/>
        </authorList>
    </citation>
    <scope>IDENTIFICATION</scope>
</reference>
<dbReference type="PROSITE" id="PS50095">
    <property type="entry name" value="PLAT"/>
    <property type="match status" value="1"/>
</dbReference>
<dbReference type="InterPro" id="IPR002859">
    <property type="entry name" value="PKD/REJ-like"/>
</dbReference>
<evidence type="ECO:0000256" key="9">
    <source>
        <dbReference type="ARBA" id="ARBA00023136"/>
    </source>
</evidence>
<evidence type="ECO:0000313" key="19">
    <source>
        <dbReference type="Ensembl" id="ENSAPOP00000018909.1"/>
    </source>
</evidence>
<dbReference type="Pfam" id="PF20519">
    <property type="entry name" value="Polycystin_dom"/>
    <property type="match status" value="1"/>
</dbReference>
<dbReference type="CDD" id="cd00146">
    <property type="entry name" value="PKD"/>
    <property type="match status" value="1"/>
</dbReference>
<feature type="region of interest" description="Disordered" evidence="13">
    <location>
        <begin position="554"/>
        <end position="599"/>
    </location>
</feature>
<name>A0A3Q1FR14_9TELE</name>
<dbReference type="InterPro" id="IPR046791">
    <property type="entry name" value="Polycystin_dom"/>
</dbReference>
<feature type="domain" description="REJ" evidence="18">
    <location>
        <begin position="270"/>
        <end position="804"/>
    </location>
</feature>
<dbReference type="InterPro" id="IPR001024">
    <property type="entry name" value="PLAT/LH2_dom"/>
</dbReference>
<feature type="transmembrane region" description="Helical" evidence="14">
    <location>
        <begin position="1590"/>
        <end position="1609"/>
    </location>
</feature>
<feature type="transmembrane region" description="Helical" evidence="14">
    <location>
        <begin position="1385"/>
        <end position="1405"/>
    </location>
</feature>
<dbReference type="GO" id="GO:0005261">
    <property type="term" value="F:monoatomic cation channel activity"/>
    <property type="evidence" value="ECO:0007669"/>
    <property type="project" value="TreeGrafter"/>
</dbReference>
<feature type="transmembrane region" description="Helical" evidence="14">
    <location>
        <begin position="1725"/>
        <end position="1748"/>
    </location>
</feature>
<dbReference type="PROSITE" id="PS51111">
    <property type="entry name" value="REJ"/>
    <property type="match status" value="1"/>
</dbReference>
<keyword evidence="20" id="KW-1185">Reference proteome</keyword>
<dbReference type="GO" id="GO:0005886">
    <property type="term" value="C:plasma membrane"/>
    <property type="evidence" value="ECO:0007669"/>
    <property type="project" value="UniProtKB-SubCell"/>
</dbReference>
<keyword evidence="6" id="KW-0677">Repeat</keyword>
<keyword evidence="10" id="KW-1015">Disulfide bond</keyword>
<feature type="compositionally biased region" description="Polar residues" evidence="13">
    <location>
        <begin position="585"/>
        <end position="597"/>
    </location>
</feature>
<keyword evidence="9 14" id="KW-0472">Membrane</keyword>
<evidence type="ECO:0000256" key="12">
    <source>
        <dbReference type="PROSITE-ProRule" id="PRU00152"/>
    </source>
</evidence>
<dbReference type="InterPro" id="IPR013122">
    <property type="entry name" value="PKD1_2_channel"/>
</dbReference>
<dbReference type="InterPro" id="IPR000203">
    <property type="entry name" value="GPS"/>
</dbReference>
<evidence type="ECO:0000256" key="8">
    <source>
        <dbReference type="ARBA" id="ARBA00023069"/>
    </source>
</evidence>
<keyword evidence="11" id="KW-0966">Cell projection</keyword>
<feature type="domain" description="PKD" evidence="15">
    <location>
        <begin position="213"/>
        <end position="265"/>
    </location>
</feature>
<dbReference type="InterPro" id="IPR000601">
    <property type="entry name" value="PKD_dom"/>
</dbReference>
<evidence type="ECO:0000259" key="17">
    <source>
        <dbReference type="PROSITE" id="PS50221"/>
    </source>
</evidence>
<dbReference type="SUPFAM" id="SSF49723">
    <property type="entry name" value="Lipase/lipooxygenase domain (PLAT/LH2 domain)"/>
    <property type="match status" value="1"/>
</dbReference>
<dbReference type="GO" id="GO:0005929">
    <property type="term" value="C:cilium"/>
    <property type="evidence" value="ECO:0007669"/>
    <property type="project" value="UniProtKB-SubCell"/>
</dbReference>
<protein>
    <submittedName>
        <fullName evidence="19">Polycystin 1 like 1, transient receptor potential channel interacting</fullName>
    </submittedName>
</protein>
<feature type="domain" description="PLAT" evidence="16">
    <location>
        <begin position="1430"/>
        <end position="1544"/>
    </location>
</feature>
<keyword evidence="7 14" id="KW-1133">Transmembrane helix</keyword>
<evidence type="ECO:0000256" key="11">
    <source>
        <dbReference type="ARBA" id="ARBA00023273"/>
    </source>
</evidence>
<dbReference type="SMART" id="SM00089">
    <property type="entry name" value="PKD"/>
    <property type="match status" value="2"/>
</dbReference>
<evidence type="ECO:0000256" key="6">
    <source>
        <dbReference type="ARBA" id="ARBA00022737"/>
    </source>
</evidence>
<keyword evidence="4" id="KW-1003">Cell membrane</keyword>
<dbReference type="InterPro" id="IPR013783">
    <property type="entry name" value="Ig-like_fold"/>
</dbReference>
<dbReference type="STRING" id="80966.ENSAPOP00000018909"/>
<feature type="transmembrane region" description="Helical" evidence="14">
    <location>
        <begin position="1621"/>
        <end position="1644"/>
    </location>
</feature>
<dbReference type="GO" id="GO:0006816">
    <property type="term" value="P:calcium ion transport"/>
    <property type="evidence" value="ECO:0007669"/>
    <property type="project" value="TreeGrafter"/>
</dbReference>
<dbReference type="SUPFAM" id="SSF49299">
    <property type="entry name" value="PKD domain"/>
    <property type="match status" value="1"/>
</dbReference>
<organism evidence="19 20">
    <name type="scientific">Acanthochromis polyacanthus</name>
    <name type="common">spiny chromis</name>
    <dbReference type="NCBI Taxonomy" id="80966"/>
    <lineage>
        <taxon>Eukaryota</taxon>
        <taxon>Metazoa</taxon>
        <taxon>Chordata</taxon>
        <taxon>Craniata</taxon>
        <taxon>Vertebrata</taxon>
        <taxon>Euteleostomi</taxon>
        <taxon>Actinopterygii</taxon>
        <taxon>Neopterygii</taxon>
        <taxon>Teleostei</taxon>
        <taxon>Neoteleostei</taxon>
        <taxon>Acanthomorphata</taxon>
        <taxon>Ovalentaria</taxon>
        <taxon>Pomacentridae</taxon>
        <taxon>Acanthochromis</taxon>
    </lineage>
</organism>
<dbReference type="InterPro" id="IPR022409">
    <property type="entry name" value="PKD/Chitinase_dom"/>
</dbReference>
<feature type="region of interest" description="Disordered" evidence="13">
    <location>
        <begin position="631"/>
        <end position="692"/>
    </location>
</feature>
<dbReference type="Pfam" id="PF08016">
    <property type="entry name" value="PKD_channel"/>
    <property type="match status" value="1"/>
</dbReference>
<dbReference type="InterPro" id="IPR057244">
    <property type="entry name" value="GAIN_B"/>
</dbReference>
<evidence type="ECO:0000256" key="10">
    <source>
        <dbReference type="ARBA" id="ARBA00023157"/>
    </source>
</evidence>
<evidence type="ECO:0000256" key="4">
    <source>
        <dbReference type="ARBA" id="ARBA00022475"/>
    </source>
</evidence>
<dbReference type="InterPro" id="IPR035986">
    <property type="entry name" value="PKD_dom_sf"/>
</dbReference>
<dbReference type="InterPro" id="IPR014010">
    <property type="entry name" value="REJ_dom"/>
</dbReference>
<dbReference type="Proteomes" id="UP000257200">
    <property type="component" value="Unplaced"/>
</dbReference>
<feature type="compositionally biased region" description="Polar residues" evidence="13">
    <location>
        <begin position="1047"/>
        <end position="1060"/>
    </location>
</feature>
<dbReference type="Pfam" id="PF01825">
    <property type="entry name" value="GPS"/>
    <property type="match status" value="1"/>
</dbReference>
<dbReference type="Pfam" id="PF01477">
    <property type="entry name" value="PLAT"/>
    <property type="match status" value="1"/>
</dbReference>
<feature type="transmembrane region" description="Helical" evidence="14">
    <location>
        <begin position="2191"/>
        <end position="2212"/>
    </location>
</feature>
<evidence type="ECO:0000256" key="7">
    <source>
        <dbReference type="ARBA" id="ARBA00022989"/>
    </source>
</evidence>
<reference evidence="19" key="1">
    <citation type="submission" date="2025-08" db="UniProtKB">
        <authorList>
            <consortium name="Ensembl"/>
        </authorList>
    </citation>
    <scope>IDENTIFICATION</scope>
</reference>
<keyword evidence="8" id="KW-0969">Cilium</keyword>
<feature type="region of interest" description="Disordered" evidence="13">
    <location>
        <begin position="1678"/>
        <end position="1716"/>
    </location>
</feature>
<feature type="transmembrane region" description="Helical" evidence="14">
    <location>
        <begin position="2101"/>
        <end position="2128"/>
    </location>
</feature>
<evidence type="ECO:0000256" key="14">
    <source>
        <dbReference type="SAM" id="Phobius"/>
    </source>
</evidence>
<comment type="caution">
    <text evidence="12">Lacks conserved residue(s) required for the propagation of feature annotation.</text>
</comment>
<dbReference type="InterPro" id="IPR036392">
    <property type="entry name" value="PLAT/LH2_dom_sf"/>
</dbReference>
<dbReference type="PROSITE" id="PS50093">
    <property type="entry name" value="PKD"/>
    <property type="match status" value="1"/>
</dbReference>
<dbReference type="Ensembl" id="ENSAPOT00000034618.1">
    <property type="protein sequence ID" value="ENSAPOP00000018909.1"/>
    <property type="gene ID" value="ENSAPOG00000001011.1"/>
</dbReference>
<dbReference type="Gene3D" id="2.60.40.10">
    <property type="entry name" value="Immunoglobulins"/>
    <property type="match status" value="2"/>
</dbReference>
<dbReference type="Pfam" id="PF02010">
    <property type="entry name" value="REJ"/>
    <property type="match status" value="1"/>
</dbReference>
<dbReference type="PROSITE" id="PS50221">
    <property type="entry name" value="GAIN_B"/>
    <property type="match status" value="1"/>
</dbReference>
<evidence type="ECO:0000256" key="13">
    <source>
        <dbReference type="SAM" id="MobiDB-lite"/>
    </source>
</evidence>